<keyword evidence="5" id="KW-0560">Oxidoreductase</keyword>
<dbReference type="Gene3D" id="2.60.120.620">
    <property type="entry name" value="q2cbj1_9rhob like domain"/>
    <property type="match status" value="1"/>
</dbReference>
<dbReference type="SMART" id="SM00702">
    <property type="entry name" value="P4Hc"/>
    <property type="match status" value="1"/>
</dbReference>
<keyword evidence="4" id="KW-0223">Dioxygenase</keyword>
<dbReference type="KEGG" id="pzu:PHZ_c1395"/>
<dbReference type="AlphaFoldDB" id="B4R9P5"/>
<dbReference type="EMBL" id="CP000747">
    <property type="protein sequence ID" value="ACG77809.1"/>
    <property type="molecule type" value="Genomic_DNA"/>
</dbReference>
<reference evidence="8 9" key="1">
    <citation type="journal article" date="2008" name="BMC Genomics">
        <title>Complete genome of Phenylobacterium zucineum - a novel facultative intracellular bacterium isolated from human erythroleukemia cell line K562.</title>
        <authorList>
            <person name="Luo Y."/>
            <person name="Xu X."/>
            <person name="Ding Z."/>
            <person name="Liu Z."/>
            <person name="Zhang B."/>
            <person name="Yan Z."/>
            <person name="Sun J."/>
            <person name="Hu S."/>
            <person name="Hu X."/>
        </authorList>
    </citation>
    <scope>NUCLEOTIDE SEQUENCE [LARGE SCALE GENOMIC DNA]</scope>
    <source>
        <strain evidence="8 9">HLK1</strain>
    </source>
</reference>
<feature type="domain" description="Fe2OG dioxygenase" evidence="7">
    <location>
        <begin position="231"/>
        <end position="325"/>
    </location>
</feature>
<keyword evidence="3" id="KW-0847">Vitamin C</keyword>
<dbReference type="eggNOG" id="COG1225">
    <property type="taxonomic scope" value="Bacteria"/>
</dbReference>
<evidence type="ECO:0000256" key="1">
    <source>
        <dbReference type="ARBA" id="ARBA00001961"/>
    </source>
</evidence>
<dbReference type="HOGENOM" id="CLU_062430_0_0_5"/>
<dbReference type="STRING" id="450851.PHZ_c1395"/>
<proteinExistence type="predicted"/>
<keyword evidence="2" id="KW-0479">Metal-binding</keyword>
<dbReference type="Gene3D" id="3.40.30.10">
    <property type="entry name" value="Glutaredoxin"/>
    <property type="match status" value="1"/>
</dbReference>
<sequence>MPLAVGDPAPWFTAPTASSPEFVFDSSAGRYVLMLFPPHEPEGRAVALKALAAHQALFDDRQASAFVVVRDPEALQGLKDMRGLRWLLDPDGAIAARFLADRPHWLLLDPTLRSMGGAPMEETQQVLELVRRLGPPERHAGAPLHAPVLIAPRILEPELCRALIELHEGDGGAFTGVMRDAGDRTVYVMDELKRRRDVVVRDPGLVEALRTRLERRLFPLIERALGFKATHIERYLVSCYDEADGGVFRPHRDNTTLGTAHRAFACSINLNDGFEGGDLRFPEFGPATYRPPVGGVCVFACGLMHEALPVMEGRRYAFVPFLFDDAGAEVRAAYEARTAGTEAPS</sequence>
<keyword evidence="6" id="KW-0408">Iron</keyword>
<dbReference type="PROSITE" id="PS51471">
    <property type="entry name" value="FE2OG_OXY"/>
    <property type="match status" value="1"/>
</dbReference>
<organism evidence="8 9">
    <name type="scientific">Phenylobacterium zucineum (strain HLK1)</name>
    <dbReference type="NCBI Taxonomy" id="450851"/>
    <lineage>
        <taxon>Bacteria</taxon>
        <taxon>Pseudomonadati</taxon>
        <taxon>Pseudomonadota</taxon>
        <taxon>Alphaproteobacteria</taxon>
        <taxon>Caulobacterales</taxon>
        <taxon>Caulobacteraceae</taxon>
        <taxon>Phenylobacterium</taxon>
    </lineage>
</organism>
<protein>
    <recommendedName>
        <fullName evidence="7">Fe2OG dioxygenase domain-containing protein</fullName>
    </recommendedName>
</protein>
<evidence type="ECO:0000259" key="7">
    <source>
        <dbReference type="PROSITE" id="PS51471"/>
    </source>
</evidence>
<accession>B4R9P5</accession>
<evidence type="ECO:0000256" key="3">
    <source>
        <dbReference type="ARBA" id="ARBA00022896"/>
    </source>
</evidence>
<dbReference type="InterPro" id="IPR005123">
    <property type="entry name" value="Oxoglu/Fe-dep_dioxygenase_dom"/>
</dbReference>
<dbReference type="GO" id="GO:0005506">
    <property type="term" value="F:iron ion binding"/>
    <property type="evidence" value="ECO:0007669"/>
    <property type="project" value="InterPro"/>
</dbReference>
<dbReference type="GO" id="GO:0031418">
    <property type="term" value="F:L-ascorbic acid binding"/>
    <property type="evidence" value="ECO:0007669"/>
    <property type="project" value="UniProtKB-KW"/>
</dbReference>
<dbReference type="InterPro" id="IPR006620">
    <property type="entry name" value="Pro_4_hyd_alph"/>
</dbReference>
<evidence type="ECO:0000313" key="9">
    <source>
        <dbReference type="Proteomes" id="UP000001868"/>
    </source>
</evidence>
<evidence type="ECO:0000313" key="8">
    <source>
        <dbReference type="EMBL" id="ACG77809.1"/>
    </source>
</evidence>
<evidence type="ECO:0000256" key="4">
    <source>
        <dbReference type="ARBA" id="ARBA00022964"/>
    </source>
</evidence>
<dbReference type="Proteomes" id="UP000001868">
    <property type="component" value="Chromosome"/>
</dbReference>
<comment type="cofactor">
    <cofactor evidence="1">
        <name>L-ascorbate</name>
        <dbReference type="ChEBI" id="CHEBI:38290"/>
    </cofactor>
</comment>
<gene>
    <name evidence="8" type="ordered locus">PHZ_c1395</name>
</gene>
<evidence type="ECO:0000256" key="2">
    <source>
        <dbReference type="ARBA" id="ARBA00022723"/>
    </source>
</evidence>
<dbReference type="OrthoDB" id="255432at2"/>
<dbReference type="RefSeq" id="WP_012521953.1">
    <property type="nucleotide sequence ID" value="NC_011144.1"/>
</dbReference>
<name>B4R9P5_PHEZH</name>
<dbReference type="GO" id="GO:0051213">
    <property type="term" value="F:dioxygenase activity"/>
    <property type="evidence" value="ECO:0007669"/>
    <property type="project" value="UniProtKB-KW"/>
</dbReference>
<dbReference type="GO" id="GO:0016705">
    <property type="term" value="F:oxidoreductase activity, acting on paired donors, with incorporation or reduction of molecular oxygen"/>
    <property type="evidence" value="ECO:0007669"/>
    <property type="project" value="InterPro"/>
</dbReference>
<evidence type="ECO:0000256" key="5">
    <source>
        <dbReference type="ARBA" id="ARBA00023002"/>
    </source>
</evidence>
<evidence type="ECO:0000256" key="6">
    <source>
        <dbReference type="ARBA" id="ARBA00023004"/>
    </source>
</evidence>
<keyword evidence="9" id="KW-1185">Reference proteome</keyword>